<keyword evidence="5" id="KW-0560">Oxidoreductase</keyword>
<comment type="similarity">
    <text evidence="7">Belongs to the chloroperoxidase family.</text>
</comment>
<dbReference type="Pfam" id="PF01328">
    <property type="entry name" value="Peroxidase_2"/>
    <property type="match status" value="1"/>
</dbReference>
<accession>A0A2K0UEA8</accession>
<dbReference type="Proteomes" id="UP000236290">
    <property type="component" value="Unassembled WGS sequence"/>
</dbReference>
<feature type="domain" description="Heme haloperoxidase family profile" evidence="9">
    <location>
        <begin position="21"/>
        <end position="231"/>
    </location>
</feature>
<dbReference type="GO" id="GO:0046872">
    <property type="term" value="F:metal ion binding"/>
    <property type="evidence" value="ECO:0007669"/>
    <property type="project" value="UniProtKB-KW"/>
</dbReference>
<keyword evidence="8" id="KW-0732">Signal</keyword>
<dbReference type="AlphaFoldDB" id="A0A2K0UEA8"/>
<organism evidence="10 11">
    <name type="scientific">Trichoderma harzianum</name>
    <name type="common">Hypocrea lixii</name>
    <dbReference type="NCBI Taxonomy" id="5544"/>
    <lineage>
        <taxon>Eukaryota</taxon>
        <taxon>Fungi</taxon>
        <taxon>Dikarya</taxon>
        <taxon>Ascomycota</taxon>
        <taxon>Pezizomycotina</taxon>
        <taxon>Sordariomycetes</taxon>
        <taxon>Hypocreomycetidae</taxon>
        <taxon>Hypocreales</taxon>
        <taxon>Hypocreaceae</taxon>
        <taxon>Trichoderma</taxon>
    </lineage>
</organism>
<evidence type="ECO:0000256" key="7">
    <source>
        <dbReference type="ARBA" id="ARBA00025795"/>
    </source>
</evidence>
<name>A0A2K0UEA8_TRIHA</name>
<dbReference type="OrthoDB" id="407298at2759"/>
<feature type="chain" id="PRO_5014360451" description="Heme haloperoxidase family profile domain-containing protein" evidence="8">
    <location>
        <begin position="19"/>
        <end position="258"/>
    </location>
</feature>
<evidence type="ECO:0000256" key="3">
    <source>
        <dbReference type="ARBA" id="ARBA00022617"/>
    </source>
</evidence>
<gene>
    <name evidence="10" type="ORF">THARTR1_03637</name>
</gene>
<evidence type="ECO:0000256" key="8">
    <source>
        <dbReference type="SAM" id="SignalP"/>
    </source>
</evidence>
<keyword evidence="2" id="KW-0575">Peroxidase</keyword>
<dbReference type="PROSITE" id="PS51405">
    <property type="entry name" value="HEME_HALOPEROXIDASE"/>
    <property type="match status" value="1"/>
</dbReference>
<dbReference type="InterPro" id="IPR000028">
    <property type="entry name" value="Chloroperoxidase"/>
</dbReference>
<keyword evidence="3" id="KW-0349">Heme</keyword>
<feature type="signal peptide" evidence="8">
    <location>
        <begin position="1"/>
        <end position="18"/>
    </location>
</feature>
<dbReference type="PANTHER" id="PTHR33577:SF18">
    <property type="entry name" value="HEME HALOPEROXIDASE FAMILY PROFILE DOMAIN-CONTAINING PROTEIN"/>
    <property type="match status" value="1"/>
</dbReference>
<evidence type="ECO:0000313" key="10">
    <source>
        <dbReference type="EMBL" id="PNP56112.1"/>
    </source>
</evidence>
<comment type="caution">
    <text evidence="10">The sequence shown here is derived from an EMBL/GenBank/DDBJ whole genome shotgun (WGS) entry which is preliminary data.</text>
</comment>
<proteinExistence type="inferred from homology"/>
<dbReference type="EMBL" id="MTYI01000048">
    <property type="protein sequence ID" value="PNP56112.1"/>
    <property type="molecule type" value="Genomic_DNA"/>
</dbReference>
<evidence type="ECO:0000256" key="5">
    <source>
        <dbReference type="ARBA" id="ARBA00023002"/>
    </source>
</evidence>
<evidence type="ECO:0000256" key="2">
    <source>
        <dbReference type="ARBA" id="ARBA00022559"/>
    </source>
</evidence>
<evidence type="ECO:0000259" key="9">
    <source>
        <dbReference type="PROSITE" id="PS51405"/>
    </source>
</evidence>
<dbReference type="Gene3D" id="1.10.489.10">
    <property type="entry name" value="Chloroperoxidase-like"/>
    <property type="match status" value="1"/>
</dbReference>
<dbReference type="InterPro" id="IPR036851">
    <property type="entry name" value="Chloroperoxidase-like_sf"/>
</dbReference>
<dbReference type="PANTHER" id="PTHR33577">
    <property type="entry name" value="STERIGMATOCYSTIN BIOSYNTHESIS PEROXIDASE STCC-RELATED"/>
    <property type="match status" value="1"/>
</dbReference>
<protein>
    <recommendedName>
        <fullName evidence="9">Heme haloperoxidase family profile domain-containing protein</fullName>
    </recommendedName>
</protein>
<sequence length="258" mass="28975">MLLSSVFSFEIFATAAYASVQVQPWMPPRPDDSRGPCPMLNTLANHGYLPHSGRQISASQIENAFTNFLNIEAGFAAAAKDFAKAWGNDTFDLDDLNTPDILQHIASLTRDDYTSHNPHLKPNFLRIERLMADSPTPFINVDSIAKTRLRVESESIPNELSKNQMNAALFEAAMVLVMMSDHSPDAEFNPPLSAYQGPKDRIRAWFEQERFPTEFGWKPSARTIKLADLNPAIDGIIKSMERQDNNRSSRVAQKFSED</sequence>
<keyword evidence="4" id="KW-0479">Metal-binding</keyword>
<comment type="cofactor">
    <cofactor evidence="1">
        <name>heme b</name>
        <dbReference type="ChEBI" id="CHEBI:60344"/>
    </cofactor>
</comment>
<keyword evidence="6" id="KW-0408">Iron</keyword>
<dbReference type="SUPFAM" id="SSF47571">
    <property type="entry name" value="Cloroperoxidase"/>
    <property type="match status" value="1"/>
</dbReference>
<evidence type="ECO:0000256" key="6">
    <source>
        <dbReference type="ARBA" id="ARBA00023004"/>
    </source>
</evidence>
<evidence type="ECO:0000256" key="4">
    <source>
        <dbReference type="ARBA" id="ARBA00022723"/>
    </source>
</evidence>
<dbReference type="GO" id="GO:0004601">
    <property type="term" value="F:peroxidase activity"/>
    <property type="evidence" value="ECO:0007669"/>
    <property type="project" value="UniProtKB-KW"/>
</dbReference>
<evidence type="ECO:0000313" key="11">
    <source>
        <dbReference type="Proteomes" id="UP000236290"/>
    </source>
</evidence>
<evidence type="ECO:0000256" key="1">
    <source>
        <dbReference type="ARBA" id="ARBA00001970"/>
    </source>
</evidence>
<reference evidence="10 11" key="1">
    <citation type="submission" date="2017-02" db="EMBL/GenBank/DDBJ databases">
        <title>Genomes of Trichoderma spp. with biocontrol activity.</title>
        <authorList>
            <person name="Gardiner D."/>
            <person name="Kazan K."/>
            <person name="Vos C."/>
            <person name="Harvey P."/>
        </authorList>
    </citation>
    <scope>NUCLEOTIDE SEQUENCE [LARGE SCALE GENOMIC DNA]</scope>
    <source>
        <strain evidence="10 11">Tr1</strain>
    </source>
</reference>